<protein>
    <submittedName>
        <fullName evidence="2">Uncharacterized protein</fullName>
    </submittedName>
</protein>
<evidence type="ECO:0000256" key="1">
    <source>
        <dbReference type="SAM" id="MobiDB-lite"/>
    </source>
</evidence>
<evidence type="ECO:0000313" key="2">
    <source>
        <dbReference type="EMBL" id="CAK9002942.1"/>
    </source>
</evidence>
<evidence type="ECO:0000313" key="3">
    <source>
        <dbReference type="Proteomes" id="UP001642484"/>
    </source>
</evidence>
<feature type="compositionally biased region" description="Basic and acidic residues" evidence="1">
    <location>
        <begin position="220"/>
        <end position="231"/>
    </location>
</feature>
<sequence length="800" mass="86586">MPKGGARREKVPEVDLNHLADSLVCHVKAVGLQGAFALGKYLNLERQQAVVGQDLVDLLPLIKSLYKVEPSLQFKYSDLSEALKQILKDFPGIKDSFPLSMQGTLWKTLADALLVVCNHCRRIGRDKAKYLEAGKKLSHFQLEKLEEIWAFFNEPAGEGSSPRKVGKKVVSPAKSIATDDFLKEFEVPATQDSLLEEAENVMPVPTRKRALRQTMARPAASEKKLGKKPEARPAASKKLGKKPACQEERLPDDWVMGDQALNFMTYKTGAVALRVPGGRQVMQLLSHKGKEHNNKLAKEALKMFKAGKTLGEFLNLVEWLVEKMDESLRSGTATEAGVAKGKGQGKGSKGAEEEGKGGKGKALGKEGKGGGKEEGKGQGGKGEGGKGGGKEEEGQGGKGGGKEEEGQGGKGAGKEDEEEGGKGEGGRGGGGKESGKGEGKEAGKGELEGQPGLMSLAEEWRRRNEGTVSLTAEAVKDHNKFCEEAQSMTVEQFELALNKLDSKASMRLWKAFETSRKMSGEEEKYKEATKEGVGALRKKRKLLFGWVVDGKKTGDSFKECLEQVSLVKAQTDWGEEELRERVKGGTVIAKRDPADRRYWLFKANTQMEKTEVARHKMSGATYKAKADKQSVMDMMSAEKLELLGEEDFLMGAMSEEEGSQNGDGNLPADLAKALGEKIPKDKPRDKVPKEDKWECMSQVPHGESNQKVANRLMAFKTELTKDLASLEALLHSGKGTLPKPLVKDAEKAVQAGHDNLGKVAKALKGPGKKGAVAAVLQDALAALKGCKSKKLQLAKALKAD</sequence>
<feature type="region of interest" description="Disordered" evidence="1">
    <location>
        <begin position="331"/>
        <end position="454"/>
    </location>
</feature>
<comment type="caution">
    <text evidence="2">The sequence shown here is derived from an EMBL/GenBank/DDBJ whole genome shotgun (WGS) entry which is preliminary data.</text>
</comment>
<feature type="compositionally biased region" description="Basic and acidic residues" evidence="1">
    <location>
        <begin position="433"/>
        <end position="447"/>
    </location>
</feature>
<dbReference type="Proteomes" id="UP001642484">
    <property type="component" value="Unassembled WGS sequence"/>
</dbReference>
<reference evidence="2 3" key="1">
    <citation type="submission" date="2024-02" db="EMBL/GenBank/DDBJ databases">
        <authorList>
            <person name="Chen Y."/>
            <person name="Shah S."/>
            <person name="Dougan E. K."/>
            <person name="Thang M."/>
            <person name="Chan C."/>
        </authorList>
    </citation>
    <scope>NUCLEOTIDE SEQUENCE [LARGE SCALE GENOMIC DNA]</scope>
</reference>
<proteinExistence type="predicted"/>
<accession>A0ABP0IK40</accession>
<organism evidence="2 3">
    <name type="scientific">Durusdinium trenchii</name>
    <dbReference type="NCBI Taxonomy" id="1381693"/>
    <lineage>
        <taxon>Eukaryota</taxon>
        <taxon>Sar</taxon>
        <taxon>Alveolata</taxon>
        <taxon>Dinophyceae</taxon>
        <taxon>Suessiales</taxon>
        <taxon>Symbiodiniaceae</taxon>
        <taxon>Durusdinium</taxon>
    </lineage>
</organism>
<feature type="compositionally biased region" description="Basic and acidic residues" evidence="1">
    <location>
        <begin position="349"/>
        <end position="376"/>
    </location>
</feature>
<feature type="region of interest" description="Disordered" evidence="1">
    <location>
        <begin position="208"/>
        <end position="245"/>
    </location>
</feature>
<name>A0ABP0IK40_9DINO</name>
<keyword evidence="3" id="KW-1185">Reference proteome</keyword>
<gene>
    <name evidence="2" type="ORF">CCMP2556_LOCUS7079</name>
</gene>
<feature type="compositionally biased region" description="Gly residues" evidence="1">
    <location>
        <begin position="377"/>
        <end position="387"/>
    </location>
</feature>
<feature type="compositionally biased region" description="Basic and acidic residues" evidence="1">
    <location>
        <begin position="388"/>
        <end position="407"/>
    </location>
</feature>
<dbReference type="EMBL" id="CAXAMN010003113">
    <property type="protein sequence ID" value="CAK9002942.1"/>
    <property type="molecule type" value="Genomic_DNA"/>
</dbReference>